<proteinExistence type="predicted"/>
<reference evidence="6" key="1">
    <citation type="journal article" date="2019" name="bioRxiv">
        <title>The Genome of the Zebra Mussel, Dreissena polymorpha: A Resource for Invasive Species Research.</title>
        <authorList>
            <person name="McCartney M.A."/>
            <person name="Auch B."/>
            <person name="Kono T."/>
            <person name="Mallez S."/>
            <person name="Zhang Y."/>
            <person name="Obille A."/>
            <person name="Becker A."/>
            <person name="Abrahante J.E."/>
            <person name="Garbe J."/>
            <person name="Badalamenti J.P."/>
            <person name="Herman A."/>
            <person name="Mangelson H."/>
            <person name="Liachko I."/>
            <person name="Sullivan S."/>
            <person name="Sone E.D."/>
            <person name="Koren S."/>
            <person name="Silverstein K.A.T."/>
            <person name="Beckman K.B."/>
            <person name="Gohl D.M."/>
        </authorList>
    </citation>
    <scope>NUCLEOTIDE SEQUENCE</scope>
    <source>
        <strain evidence="6">Duluth1</strain>
        <tissue evidence="6">Whole animal</tissue>
    </source>
</reference>
<evidence type="ECO:0000313" key="6">
    <source>
        <dbReference type="EMBL" id="KAH3726769.1"/>
    </source>
</evidence>
<dbReference type="Gene3D" id="1.10.533.10">
    <property type="entry name" value="Death Domain, Fas"/>
    <property type="match status" value="1"/>
</dbReference>
<feature type="domain" description="TIR" evidence="5">
    <location>
        <begin position="218"/>
        <end position="350"/>
    </location>
</feature>
<dbReference type="GO" id="GO:0005737">
    <property type="term" value="C:cytoplasm"/>
    <property type="evidence" value="ECO:0007669"/>
    <property type="project" value="UniProtKB-SubCell"/>
</dbReference>
<dbReference type="EMBL" id="JAIWYP010000012">
    <property type="protein sequence ID" value="KAH3726769.1"/>
    <property type="molecule type" value="Genomic_DNA"/>
</dbReference>
<reference evidence="6" key="2">
    <citation type="submission" date="2020-11" db="EMBL/GenBank/DDBJ databases">
        <authorList>
            <person name="McCartney M.A."/>
            <person name="Auch B."/>
            <person name="Kono T."/>
            <person name="Mallez S."/>
            <person name="Becker A."/>
            <person name="Gohl D.M."/>
            <person name="Silverstein K.A.T."/>
            <person name="Koren S."/>
            <person name="Bechman K.B."/>
            <person name="Herman A."/>
            <person name="Abrahante J.E."/>
            <person name="Garbe J."/>
        </authorList>
    </citation>
    <scope>NUCLEOTIDE SEQUENCE</scope>
    <source>
        <strain evidence="6">Duluth1</strain>
        <tissue evidence="6">Whole animal</tissue>
    </source>
</reference>
<dbReference type="InterPro" id="IPR011029">
    <property type="entry name" value="DEATH-like_dom_sf"/>
</dbReference>
<dbReference type="PANTHER" id="PTHR15079">
    <property type="entry name" value="MYD88"/>
    <property type="match status" value="1"/>
</dbReference>
<dbReference type="Pfam" id="PF00531">
    <property type="entry name" value="Death"/>
    <property type="match status" value="1"/>
</dbReference>
<dbReference type="InterPro" id="IPR035897">
    <property type="entry name" value="Toll_tir_struct_dom_sf"/>
</dbReference>
<evidence type="ECO:0000256" key="4">
    <source>
        <dbReference type="SAM" id="MobiDB-lite"/>
    </source>
</evidence>
<dbReference type="GO" id="GO:0002755">
    <property type="term" value="P:MyD88-dependent toll-like receptor signaling pathway"/>
    <property type="evidence" value="ECO:0007669"/>
    <property type="project" value="InterPro"/>
</dbReference>
<evidence type="ECO:0000256" key="2">
    <source>
        <dbReference type="ARBA" id="ARBA00022490"/>
    </source>
</evidence>
<keyword evidence="3" id="KW-0395">Inflammatory response</keyword>
<dbReference type="AlphaFoldDB" id="A0A9D4CK21"/>
<accession>A0A9D4CK21</accession>
<dbReference type="GO" id="GO:0043123">
    <property type="term" value="P:positive regulation of canonical NF-kappaB signal transduction"/>
    <property type="evidence" value="ECO:0007669"/>
    <property type="project" value="InterPro"/>
</dbReference>
<dbReference type="Gene3D" id="3.40.50.10140">
    <property type="entry name" value="Toll/interleukin-1 receptor homology (TIR) domain"/>
    <property type="match status" value="1"/>
</dbReference>
<evidence type="ECO:0000313" key="7">
    <source>
        <dbReference type="Proteomes" id="UP000828390"/>
    </source>
</evidence>
<dbReference type="InterPro" id="IPR017281">
    <property type="entry name" value="Myelin_different_resp_MyD88"/>
</dbReference>
<name>A0A9D4CK21_DREPO</name>
<evidence type="ECO:0000256" key="1">
    <source>
        <dbReference type="ARBA" id="ARBA00004496"/>
    </source>
</evidence>
<dbReference type="Pfam" id="PF13676">
    <property type="entry name" value="TIR_2"/>
    <property type="match status" value="1"/>
</dbReference>
<keyword evidence="2" id="KW-0963">Cytoplasm</keyword>
<dbReference type="InterPro" id="IPR000488">
    <property type="entry name" value="Death_dom"/>
</dbReference>
<gene>
    <name evidence="6" type="ORF">DPMN_052638</name>
</gene>
<organism evidence="6 7">
    <name type="scientific">Dreissena polymorpha</name>
    <name type="common">Zebra mussel</name>
    <name type="synonym">Mytilus polymorpha</name>
    <dbReference type="NCBI Taxonomy" id="45954"/>
    <lineage>
        <taxon>Eukaryota</taxon>
        <taxon>Metazoa</taxon>
        <taxon>Spiralia</taxon>
        <taxon>Lophotrochozoa</taxon>
        <taxon>Mollusca</taxon>
        <taxon>Bivalvia</taxon>
        <taxon>Autobranchia</taxon>
        <taxon>Heteroconchia</taxon>
        <taxon>Euheterodonta</taxon>
        <taxon>Imparidentia</taxon>
        <taxon>Neoheterodontei</taxon>
        <taxon>Myida</taxon>
        <taxon>Dreissenoidea</taxon>
        <taxon>Dreissenidae</taxon>
        <taxon>Dreissena</taxon>
    </lineage>
</organism>
<dbReference type="OrthoDB" id="10037120at2759"/>
<comment type="subcellular location">
    <subcellularLocation>
        <location evidence="1">Cytoplasm</location>
    </subcellularLocation>
</comment>
<dbReference type="InterPro" id="IPR000157">
    <property type="entry name" value="TIR_dom"/>
</dbReference>
<comment type="caution">
    <text evidence="6">The sequence shown here is derived from an EMBL/GenBank/DDBJ whole genome shotgun (WGS) entry which is preliminary data.</text>
</comment>
<dbReference type="PANTHER" id="PTHR15079:SF3">
    <property type="entry name" value="MYELOID DIFFERENTIATION PRIMARY RESPONSE PROTEIN MYD88"/>
    <property type="match status" value="1"/>
</dbReference>
<dbReference type="Proteomes" id="UP000828390">
    <property type="component" value="Unassembled WGS sequence"/>
</dbReference>
<protein>
    <recommendedName>
        <fullName evidence="5">TIR domain-containing protein</fullName>
    </recommendedName>
</protein>
<dbReference type="SUPFAM" id="SSF47986">
    <property type="entry name" value="DEATH domain"/>
    <property type="match status" value="1"/>
</dbReference>
<dbReference type="PROSITE" id="PS50104">
    <property type="entry name" value="TIR"/>
    <property type="match status" value="1"/>
</dbReference>
<evidence type="ECO:0000259" key="5">
    <source>
        <dbReference type="PROSITE" id="PS50104"/>
    </source>
</evidence>
<feature type="region of interest" description="Disordered" evidence="4">
    <location>
        <begin position="1"/>
        <end position="21"/>
    </location>
</feature>
<dbReference type="GO" id="GO:0070976">
    <property type="term" value="F:TIR domain binding"/>
    <property type="evidence" value="ECO:0007669"/>
    <property type="project" value="InterPro"/>
</dbReference>
<dbReference type="SMART" id="SM00255">
    <property type="entry name" value="TIR"/>
    <property type="match status" value="1"/>
</dbReference>
<sequence>MEYPSHVSRARERDENDDDELTLPEEYRCLPILALQTPSRKKLASFLDSEGEPLVVEIDSEPCDTFSDIFGLAELAGMSSQDIAQLKKSQSPTLKFLELWNKNNATVGNLWKFLMLLERYDVIQDSRNTVLNDCNVYGQQIPHEDLPRPNMSGVDLSQKTKSSVNLKLPTKLAANLPQPTKFGANGGHEDEQFDWYDEMNVDETKFSTKDDVENNSKTFYDAFVCFTDEDFAFVKELINELEGKRGLKLFVPGRNDLPGAAECPISAYLIEKRCRKMLIIISNKFLRSAKCDFQVQFARALSKGLRNRKLITIVYEKGVFIPRILRYRAHCDFTKQEMKEFVYSKLVHAITDGAGISDIEEKETLENYLQDSMGFAYPDCRRWKDDDILKDAPSIEYNDLSATGLSDLSHTEPKLKLDKRSCSCNMLNMDFSPVEMPRTVNNMNITELNRSLSTENNETSLTEPKLPYQTFPEMCASWDGNTDNAKCSNGHVKKKSSIKHCIFKTFRNIKERILKGKYHPRGTNSDCSQQYLSSTSCNLSSCPDNNHVFRSEDTLESCSNRLSCPDNNHVFSSEDTLEPRSNSCNLSSCLENNIVLPREDILVPRSGLQDKYQEPVENSFHE</sequence>
<keyword evidence="7" id="KW-1185">Reference proteome</keyword>
<evidence type="ECO:0000256" key="3">
    <source>
        <dbReference type="ARBA" id="ARBA00023198"/>
    </source>
</evidence>
<dbReference type="SUPFAM" id="SSF52200">
    <property type="entry name" value="Toll/Interleukin receptor TIR domain"/>
    <property type="match status" value="1"/>
</dbReference>